<comment type="caution">
    <text evidence="3">The sequence shown here is derived from an EMBL/GenBank/DDBJ whole genome shotgun (WGS) entry which is preliminary data.</text>
</comment>
<reference evidence="3" key="2">
    <citation type="submission" date="2020-02" db="EMBL/GenBank/DDBJ databases">
        <title>Identification and distribution of gene clusters putatively required for synthesis of sphingolipid metabolism inhibitors in phylogenetically diverse species of the filamentous fungus Fusarium.</title>
        <authorList>
            <person name="Kim H.-S."/>
            <person name="Busman M."/>
            <person name="Brown D.W."/>
            <person name="Divon H."/>
            <person name="Uhlig S."/>
            <person name="Proctor R.H."/>
        </authorList>
    </citation>
    <scope>NUCLEOTIDE SEQUENCE</scope>
    <source>
        <strain evidence="3">NRRL 25174</strain>
    </source>
</reference>
<dbReference type="InterPro" id="IPR006880">
    <property type="entry name" value="INO80B_C"/>
</dbReference>
<feature type="region of interest" description="Disordered" evidence="1">
    <location>
        <begin position="324"/>
        <end position="351"/>
    </location>
</feature>
<evidence type="ECO:0000313" key="3">
    <source>
        <dbReference type="EMBL" id="KAF4335561.1"/>
    </source>
</evidence>
<accession>A0A9P5DSH7</accession>
<keyword evidence="4" id="KW-1185">Reference proteome</keyword>
<dbReference type="Proteomes" id="UP000730481">
    <property type="component" value="Unassembled WGS sequence"/>
</dbReference>
<feature type="compositionally biased region" description="Acidic residues" evidence="1">
    <location>
        <begin position="102"/>
        <end position="141"/>
    </location>
</feature>
<evidence type="ECO:0000313" key="4">
    <source>
        <dbReference type="Proteomes" id="UP000730481"/>
    </source>
</evidence>
<dbReference type="Pfam" id="PF04795">
    <property type="entry name" value="PAPA-1"/>
    <property type="match status" value="1"/>
</dbReference>
<dbReference type="AlphaFoldDB" id="A0A9P5DSH7"/>
<evidence type="ECO:0000256" key="1">
    <source>
        <dbReference type="SAM" id="MobiDB-lite"/>
    </source>
</evidence>
<organism evidence="3 4">
    <name type="scientific">Fusarium beomiforme</name>
    <dbReference type="NCBI Taxonomy" id="44412"/>
    <lineage>
        <taxon>Eukaryota</taxon>
        <taxon>Fungi</taxon>
        <taxon>Dikarya</taxon>
        <taxon>Ascomycota</taxon>
        <taxon>Pezizomycotina</taxon>
        <taxon>Sordariomycetes</taxon>
        <taxon>Hypocreomycetidae</taxon>
        <taxon>Hypocreales</taxon>
        <taxon>Nectriaceae</taxon>
        <taxon>Fusarium</taxon>
        <taxon>Fusarium burgessii species complex</taxon>
    </lineage>
</organism>
<name>A0A9P5DSH7_9HYPO</name>
<dbReference type="PANTHER" id="PTHR21561">
    <property type="entry name" value="INO80 COMPLEX SUBUNIT B"/>
    <property type="match status" value="1"/>
</dbReference>
<protein>
    <recommendedName>
        <fullName evidence="2">INO80 complex subunit B-like conserved region domain-containing protein</fullName>
    </recommendedName>
</protein>
<dbReference type="OrthoDB" id="2021186at2759"/>
<dbReference type="PANTHER" id="PTHR21561:SF12">
    <property type="entry name" value="INO80 COMPLEX SUBUNIT B"/>
    <property type="match status" value="1"/>
</dbReference>
<gene>
    <name evidence="3" type="ORF">FBEOM_10597</name>
</gene>
<evidence type="ECO:0000259" key="2">
    <source>
        <dbReference type="SMART" id="SM01406"/>
    </source>
</evidence>
<feature type="region of interest" description="Disordered" evidence="1">
    <location>
        <begin position="1"/>
        <end position="271"/>
    </location>
</feature>
<sequence>MSSRPRRSAATKANEVISVHARWADSPERSMSSRRSGRASGVSISRDDTSSPGGDRHLSLTVKVPSNKLRQATRGERGFEGGEIVSGKRNRGAKKSYVVDSSPDEDEEEEEEAEIEVEEEDDDEMDVDAEGEEDAEGDIDMDLAPPTITVSKPARSKPAPRASASKVIQDDDDDDDELSDPADSDAGDETMGFGDETMADDGEEDAEGEEIEVAGQEGDEDDEEEEEEEEDEGEGGDDDDEDDEDGIPDESIDLTKMTKRQRARFEDDNAHQYMKLSDEVQAKKVFTAEELSMRRQEMARRRRNLSEKRNEEVKMETINKLLKKQAPKINRKAAAAGAGGGASEDSNKPDPVFIRWVSNKSGVRVAVTEEMLDSPAGQVFKSVSGKMVQEV</sequence>
<dbReference type="GO" id="GO:0031011">
    <property type="term" value="C:Ino80 complex"/>
    <property type="evidence" value="ECO:0007669"/>
    <property type="project" value="InterPro"/>
</dbReference>
<dbReference type="InterPro" id="IPR029523">
    <property type="entry name" value="INO80B/Ies2"/>
</dbReference>
<dbReference type="SMART" id="SM01406">
    <property type="entry name" value="PAPA-1"/>
    <property type="match status" value="1"/>
</dbReference>
<dbReference type="EMBL" id="PVQB02000552">
    <property type="protein sequence ID" value="KAF4335561.1"/>
    <property type="molecule type" value="Genomic_DNA"/>
</dbReference>
<feature type="compositionally biased region" description="Basic and acidic residues" evidence="1">
    <location>
        <begin position="45"/>
        <end position="58"/>
    </location>
</feature>
<dbReference type="GO" id="GO:0006338">
    <property type="term" value="P:chromatin remodeling"/>
    <property type="evidence" value="ECO:0007669"/>
    <property type="project" value="InterPro"/>
</dbReference>
<feature type="compositionally biased region" description="Acidic residues" evidence="1">
    <location>
        <begin position="170"/>
        <end position="188"/>
    </location>
</feature>
<reference evidence="3" key="1">
    <citation type="journal article" date="2017" name="Mycologia">
        <title>Fusarium algeriense, sp. nov., a novel toxigenic crown rot pathogen of durum wheat from Algeria is nested in the Fusarium burgessii species complex.</title>
        <authorList>
            <person name="Laraba I."/>
            <person name="Keddad A."/>
            <person name="Boureghda H."/>
            <person name="Abdallah N."/>
            <person name="Vaughan M.M."/>
            <person name="Proctor R.H."/>
            <person name="Busman M."/>
            <person name="O'Donnell K."/>
        </authorList>
    </citation>
    <scope>NUCLEOTIDE SEQUENCE</scope>
    <source>
        <strain evidence="3">NRRL 25174</strain>
    </source>
</reference>
<feature type="compositionally biased region" description="Acidic residues" evidence="1">
    <location>
        <begin position="197"/>
        <end position="252"/>
    </location>
</feature>
<proteinExistence type="predicted"/>
<feature type="compositionally biased region" description="Low complexity" evidence="1">
    <location>
        <begin position="151"/>
        <end position="166"/>
    </location>
</feature>
<feature type="domain" description="INO80 complex subunit B-like conserved region" evidence="2">
    <location>
        <begin position="290"/>
        <end position="371"/>
    </location>
</feature>
<feature type="compositionally biased region" description="Low complexity" evidence="1">
    <location>
        <begin position="29"/>
        <end position="44"/>
    </location>
</feature>